<dbReference type="InterPro" id="IPR036188">
    <property type="entry name" value="FAD/NAD-bd_sf"/>
</dbReference>
<reference evidence="6 7" key="1">
    <citation type="submission" date="2020-02" db="EMBL/GenBank/DDBJ databases">
        <title>Whole-genome analyses of novel actinobacteria.</title>
        <authorList>
            <person name="Sahin N."/>
            <person name="Tatar D."/>
        </authorList>
    </citation>
    <scope>NUCLEOTIDE SEQUENCE [LARGE SCALE GENOMIC DNA]</scope>
    <source>
        <strain evidence="6 7">SB3404</strain>
    </source>
</reference>
<dbReference type="SUPFAM" id="SSF51905">
    <property type="entry name" value="FAD/NAD(P)-binding domain"/>
    <property type="match status" value="1"/>
</dbReference>
<gene>
    <name evidence="6" type="ORF">G5C65_18405</name>
</gene>
<feature type="domain" description="FAD-binding" evidence="5">
    <location>
        <begin position="2"/>
        <end position="364"/>
    </location>
</feature>
<sequence>MVAGGGPVGLMLACELRRSGVEVLVLEERTEPYPLPRAGSMGPLAFEALERLGLRDELLAAEQDTLAEYARMFADWAAKSGPQRDTDAETGAADPPPARKAPKEHFAGLERIDPSRRTDPDRRRVRVEQPVLEEILNRHALRLGAVVRGGHQITGVRQDEERVAVEVRTPEGTHEVVTRYLVGCDGADSTVRRLTGFDFPGTEPTVTGRMAVVEMADAEKLAPGFHSTPTGIYVHGLGLNRLSTVEFDGPPADGAEPLTRQELQSSIRRVSGTEVTLTRMSSGARWTDTARQAPAYRLGRVLLAGDAAHVYAPVGGQGLNVGLVDAANLGWKLAAQIHRHAPHHLLDSYTAERHPVAARLLQNTRAQIALMRPDPQTTALREMFDELLGIDEVHRGIADLMAGMDVRYDLGDDHPLVGTLCADMKLGDGAEATRLSELWAGGRGLLLDLAGRPEIRRAAQTWERRVRLLSAGAERDDVDALLIRPDGCVAWALPPGAPLDEERLTGALGAWFGSPRTRA</sequence>
<feature type="region of interest" description="Disordered" evidence="4">
    <location>
        <begin position="80"/>
        <end position="123"/>
    </location>
</feature>
<keyword evidence="2" id="KW-0285">Flavoprotein</keyword>
<dbReference type="AlphaFoldDB" id="A0A6G4WZ54"/>
<dbReference type="InterPro" id="IPR050641">
    <property type="entry name" value="RIFMO-like"/>
</dbReference>
<dbReference type="Gene3D" id="3.50.50.60">
    <property type="entry name" value="FAD/NAD(P)-binding domain"/>
    <property type="match status" value="2"/>
</dbReference>
<evidence type="ECO:0000256" key="1">
    <source>
        <dbReference type="ARBA" id="ARBA00001974"/>
    </source>
</evidence>
<name>A0A6G4WZ54_9ACTN</name>
<organism evidence="6 7">
    <name type="scientific">Streptomyces boncukensis</name>
    <dbReference type="NCBI Taxonomy" id="2711219"/>
    <lineage>
        <taxon>Bacteria</taxon>
        <taxon>Bacillati</taxon>
        <taxon>Actinomycetota</taxon>
        <taxon>Actinomycetes</taxon>
        <taxon>Kitasatosporales</taxon>
        <taxon>Streptomycetaceae</taxon>
        <taxon>Streptomyces</taxon>
    </lineage>
</organism>
<dbReference type="Gene3D" id="3.40.30.120">
    <property type="match status" value="1"/>
</dbReference>
<evidence type="ECO:0000256" key="3">
    <source>
        <dbReference type="ARBA" id="ARBA00022827"/>
    </source>
</evidence>
<protein>
    <recommendedName>
        <fullName evidence="5">FAD-binding domain-containing protein</fullName>
    </recommendedName>
</protein>
<dbReference type="InterPro" id="IPR002938">
    <property type="entry name" value="FAD-bd"/>
</dbReference>
<dbReference type="GO" id="GO:0016709">
    <property type="term" value="F:oxidoreductase activity, acting on paired donors, with incorporation or reduction of molecular oxygen, NAD(P)H as one donor, and incorporation of one atom of oxygen"/>
    <property type="evidence" value="ECO:0007669"/>
    <property type="project" value="UniProtKB-ARBA"/>
</dbReference>
<dbReference type="Pfam" id="PF01494">
    <property type="entry name" value="FAD_binding_3"/>
    <property type="match status" value="1"/>
</dbReference>
<evidence type="ECO:0000259" key="5">
    <source>
        <dbReference type="Pfam" id="PF01494"/>
    </source>
</evidence>
<comment type="caution">
    <text evidence="6">The sequence shown here is derived from an EMBL/GenBank/DDBJ whole genome shotgun (WGS) entry which is preliminary data.</text>
</comment>
<feature type="compositionally biased region" description="Basic and acidic residues" evidence="4">
    <location>
        <begin position="101"/>
        <end position="122"/>
    </location>
</feature>
<dbReference type="PRINTS" id="PR00420">
    <property type="entry name" value="RNGMNOXGNASE"/>
</dbReference>
<accession>A0A6G4WZ54</accession>
<dbReference type="Pfam" id="PF21274">
    <property type="entry name" value="Rng_hyd_C"/>
    <property type="match status" value="1"/>
</dbReference>
<comment type="cofactor">
    <cofactor evidence="1">
        <name>FAD</name>
        <dbReference type="ChEBI" id="CHEBI:57692"/>
    </cofactor>
</comment>
<evidence type="ECO:0000256" key="2">
    <source>
        <dbReference type="ARBA" id="ARBA00022630"/>
    </source>
</evidence>
<evidence type="ECO:0000313" key="6">
    <source>
        <dbReference type="EMBL" id="NGO70283.1"/>
    </source>
</evidence>
<evidence type="ECO:0000313" key="7">
    <source>
        <dbReference type="Proteomes" id="UP000477722"/>
    </source>
</evidence>
<dbReference type="Proteomes" id="UP000477722">
    <property type="component" value="Unassembled WGS sequence"/>
</dbReference>
<evidence type="ECO:0000256" key="4">
    <source>
        <dbReference type="SAM" id="MobiDB-lite"/>
    </source>
</evidence>
<dbReference type="EMBL" id="JAAKZZ010000182">
    <property type="protein sequence ID" value="NGO70283.1"/>
    <property type="molecule type" value="Genomic_DNA"/>
</dbReference>
<keyword evidence="3" id="KW-0274">FAD</keyword>
<dbReference type="PANTHER" id="PTHR43004:SF19">
    <property type="entry name" value="BINDING MONOOXYGENASE, PUTATIVE (JCVI)-RELATED"/>
    <property type="match status" value="1"/>
</dbReference>
<proteinExistence type="predicted"/>
<dbReference type="PANTHER" id="PTHR43004">
    <property type="entry name" value="TRK SYSTEM POTASSIUM UPTAKE PROTEIN"/>
    <property type="match status" value="1"/>
</dbReference>
<keyword evidence="7" id="KW-1185">Reference proteome</keyword>
<dbReference type="GO" id="GO:0071949">
    <property type="term" value="F:FAD binding"/>
    <property type="evidence" value="ECO:0007669"/>
    <property type="project" value="InterPro"/>
</dbReference>